<comment type="caution">
    <text evidence="2">The sequence shown here is derived from an EMBL/GenBank/DDBJ whole genome shotgun (WGS) entry which is preliminary data.</text>
</comment>
<name>A0A428RZ19_9HYPO</name>
<feature type="chain" id="PRO_5019427872" evidence="1">
    <location>
        <begin position="17"/>
        <end position="55"/>
    </location>
</feature>
<dbReference type="AlphaFoldDB" id="A0A428RZ19"/>
<dbReference type="Proteomes" id="UP000288429">
    <property type="component" value="Unassembled WGS sequence"/>
</dbReference>
<proteinExistence type="predicted"/>
<feature type="signal peptide" evidence="1">
    <location>
        <begin position="1"/>
        <end position="16"/>
    </location>
</feature>
<reference evidence="2 3" key="1">
    <citation type="submission" date="2017-06" db="EMBL/GenBank/DDBJ databases">
        <title>Cmopartive genomic analysis of Ambrosia Fusariam Clade fungi.</title>
        <authorList>
            <person name="Stajich J.E."/>
            <person name="Carrillo J."/>
            <person name="Kijimoto T."/>
            <person name="Eskalen A."/>
            <person name="O'Donnell K."/>
            <person name="Kasson M."/>
        </authorList>
    </citation>
    <scope>NUCLEOTIDE SEQUENCE [LARGE SCALE GENOMIC DNA]</scope>
    <source>
        <strain evidence="2 3">NRRL 20438</strain>
    </source>
</reference>
<gene>
    <name evidence="2" type="ORF">CDV31_016898</name>
</gene>
<keyword evidence="3" id="KW-1185">Reference proteome</keyword>
<protein>
    <submittedName>
        <fullName evidence="2">Uncharacterized protein</fullName>
    </submittedName>
</protein>
<evidence type="ECO:0000313" key="3">
    <source>
        <dbReference type="Proteomes" id="UP000288429"/>
    </source>
</evidence>
<accession>A0A428RZ19</accession>
<evidence type="ECO:0000256" key="1">
    <source>
        <dbReference type="SAM" id="SignalP"/>
    </source>
</evidence>
<dbReference type="EMBL" id="NIZV01000679">
    <property type="protein sequence ID" value="RSL82831.1"/>
    <property type="molecule type" value="Genomic_DNA"/>
</dbReference>
<keyword evidence="1" id="KW-0732">Signal</keyword>
<evidence type="ECO:0000313" key="2">
    <source>
        <dbReference type="EMBL" id="RSL82831.1"/>
    </source>
</evidence>
<sequence>MKYAVVLTMLLGLAMAIPVLEGQHGDMELDKRDGILVERLVIDFFADKDGIFRIK</sequence>
<organism evidence="2 3">
    <name type="scientific">Fusarium ambrosium</name>
    <dbReference type="NCBI Taxonomy" id="131363"/>
    <lineage>
        <taxon>Eukaryota</taxon>
        <taxon>Fungi</taxon>
        <taxon>Dikarya</taxon>
        <taxon>Ascomycota</taxon>
        <taxon>Pezizomycotina</taxon>
        <taxon>Sordariomycetes</taxon>
        <taxon>Hypocreomycetidae</taxon>
        <taxon>Hypocreales</taxon>
        <taxon>Nectriaceae</taxon>
        <taxon>Fusarium</taxon>
        <taxon>Fusarium solani species complex</taxon>
    </lineage>
</organism>